<protein>
    <submittedName>
        <fullName evidence="3">AAEL011896-PA</fullName>
    </submittedName>
</protein>
<feature type="binding site" evidence="1">
    <location>
        <position position="57"/>
    </location>
    <ligand>
        <name>Zn(2+)</name>
        <dbReference type="ChEBI" id="CHEBI:29105"/>
    </ligand>
</feature>
<evidence type="ECO:0000256" key="1">
    <source>
        <dbReference type="PROSITE-ProRule" id="PRU01263"/>
    </source>
</evidence>
<dbReference type="PROSITE" id="PS51915">
    <property type="entry name" value="ZAD"/>
    <property type="match status" value="1"/>
</dbReference>
<evidence type="ECO:0000259" key="2">
    <source>
        <dbReference type="PROSITE" id="PS51915"/>
    </source>
</evidence>
<organism evidence="3 4">
    <name type="scientific">Aedes aegypti</name>
    <name type="common">Yellowfever mosquito</name>
    <name type="synonym">Culex aegypti</name>
    <dbReference type="NCBI Taxonomy" id="7159"/>
    <lineage>
        <taxon>Eukaryota</taxon>
        <taxon>Metazoa</taxon>
        <taxon>Ecdysozoa</taxon>
        <taxon>Arthropoda</taxon>
        <taxon>Hexapoda</taxon>
        <taxon>Insecta</taxon>
        <taxon>Pterygota</taxon>
        <taxon>Neoptera</taxon>
        <taxon>Endopterygota</taxon>
        <taxon>Diptera</taxon>
        <taxon>Nematocera</taxon>
        <taxon>Culicoidea</taxon>
        <taxon>Culicidae</taxon>
        <taxon>Culicinae</taxon>
        <taxon>Aedini</taxon>
        <taxon>Aedes</taxon>
        <taxon>Stegomyia</taxon>
    </lineage>
</organism>
<feature type="domain" description="ZAD" evidence="2">
    <location>
        <begin position="6"/>
        <end position="81"/>
    </location>
</feature>
<keyword evidence="1" id="KW-0479">Metal-binding</keyword>
<dbReference type="PANTHER" id="PTHR39942:SF1">
    <property type="entry name" value="BCDNA.LD26519-RELATED"/>
    <property type="match status" value="1"/>
</dbReference>
<dbReference type="GO" id="GO:0005634">
    <property type="term" value="C:nucleus"/>
    <property type="evidence" value="ECO:0007669"/>
    <property type="project" value="InterPro"/>
</dbReference>
<feature type="binding site" evidence="1">
    <location>
        <position position="8"/>
    </location>
    <ligand>
        <name>Zn(2+)</name>
        <dbReference type="ChEBI" id="CHEBI:29105"/>
    </ligand>
</feature>
<dbReference type="Proteomes" id="UP000682892">
    <property type="component" value="Unassembled WGS sequence"/>
</dbReference>
<name>Q16NQ6_AEDAE</name>
<reference evidence="3" key="1">
    <citation type="submission" date="2005-10" db="EMBL/GenBank/DDBJ databases">
        <authorList>
            <person name="Loftus B.J."/>
            <person name="Nene V.M."/>
            <person name="Hannick L.I."/>
            <person name="Bidwell S."/>
            <person name="Haas B."/>
            <person name="Amedeo P."/>
            <person name="Orvis J."/>
            <person name="Wortman J.R."/>
            <person name="White O.R."/>
            <person name="Salzberg S."/>
            <person name="Shumway M."/>
            <person name="Koo H."/>
            <person name="Zhao Y."/>
            <person name="Holmes M."/>
            <person name="Miller J."/>
            <person name="Schatz M."/>
            <person name="Pop M."/>
            <person name="Pai G."/>
            <person name="Utterback T."/>
            <person name="Rogers Y.-H."/>
            <person name="Kravitz S."/>
            <person name="Fraser C.M."/>
        </authorList>
    </citation>
    <scope>NUCLEOTIDE SEQUENCE</scope>
    <source>
        <strain evidence="3">Liverpool</strain>
    </source>
</reference>
<dbReference type="EMBL" id="CH477813">
    <property type="protein sequence ID" value="EAT35977.1"/>
    <property type="molecule type" value="Genomic_DNA"/>
</dbReference>
<sequence>MTSNSHVCRICLSHDELQVSIYGAYARKHRILVKIRVCLPITIDESDAHSKTICYNCIAQLDRYYDYYCNSLTTQRVLENGDSSYKEYFRKKVDQKFATAVAQRARQDGESRVVPAITAGSGSSRVSDRRDAAKQLLTQSPRSPQIVAVSNTTYVVEPASPRPPVPSVSFLDLGKSYKKKKKEVAPRKVLVTYDARLPRVSPVMFDDSVSDIQ</sequence>
<gene>
    <name evidence="3" type="ORF">AaeL_AAEL011896</name>
</gene>
<dbReference type="PANTHER" id="PTHR39942">
    <property type="entry name" value="BCDNA.LD26519-RELATED"/>
    <property type="match status" value="1"/>
</dbReference>
<dbReference type="SMART" id="SM00868">
    <property type="entry name" value="zf-AD"/>
    <property type="match status" value="1"/>
</dbReference>
<dbReference type="HOGENOM" id="CLU_1422778_0_0_1"/>
<dbReference type="OMA" id="YYCKSET"/>
<reference evidence="3" key="2">
    <citation type="journal article" date="2007" name="Science">
        <title>Genome sequence of Aedes aegypti, a major arbovirus vector.</title>
        <authorList>
            <person name="Nene V."/>
            <person name="Wortman J.R."/>
            <person name="Lawson D."/>
            <person name="Haas B."/>
            <person name="Kodira C."/>
            <person name="Tu Z.J."/>
            <person name="Loftus B."/>
            <person name="Xi Z."/>
            <person name="Megy K."/>
            <person name="Grabherr M."/>
            <person name="Ren Q."/>
            <person name="Zdobnov E.M."/>
            <person name="Lobo N.F."/>
            <person name="Campbell K.S."/>
            <person name="Brown S.E."/>
            <person name="Bonaldo M.F."/>
            <person name="Zhu J."/>
            <person name="Sinkins S.P."/>
            <person name="Hogenkamp D.G."/>
            <person name="Amedeo P."/>
            <person name="Arensburger P."/>
            <person name="Atkinson P.W."/>
            <person name="Bidwell S."/>
            <person name="Biedler J."/>
            <person name="Birney E."/>
            <person name="Bruggner R.V."/>
            <person name="Costas J."/>
            <person name="Coy M.R."/>
            <person name="Crabtree J."/>
            <person name="Crawford M."/>
            <person name="Debruyn B."/>
            <person name="Decaprio D."/>
            <person name="Eiglmeier K."/>
            <person name="Eisenstadt E."/>
            <person name="El-Dorry H."/>
            <person name="Gelbart W.M."/>
            <person name="Gomes S.L."/>
            <person name="Hammond M."/>
            <person name="Hannick L.I."/>
            <person name="Hogan J.R."/>
            <person name="Holmes M.H."/>
            <person name="Jaffe D."/>
            <person name="Johnston J.S."/>
            <person name="Kennedy R.C."/>
            <person name="Koo H."/>
            <person name="Kravitz S."/>
            <person name="Kriventseva E.V."/>
            <person name="Kulp D."/>
            <person name="Labutti K."/>
            <person name="Lee E."/>
            <person name="Li S."/>
            <person name="Lovin D.D."/>
            <person name="Mao C."/>
            <person name="Mauceli E."/>
            <person name="Menck C.F."/>
            <person name="Miller J.R."/>
            <person name="Montgomery P."/>
            <person name="Mori A."/>
            <person name="Nascimento A.L."/>
            <person name="Naveira H.F."/>
            <person name="Nusbaum C."/>
            <person name="O'leary S."/>
            <person name="Orvis J."/>
            <person name="Pertea M."/>
            <person name="Quesneville H."/>
            <person name="Reidenbach K.R."/>
            <person name="Rogers Y.H."/>
            <person name="Roth C.W."/>
            <person name="Schneider J.R."/>
            <person name="Schatz M."/>
            <person name="Shumway M."/>
            <person name="Stanke M."/>
            <person name="Stinson E.O."/>
            <person name="Tubio J.M."/>
            <person name="Vanzee J.P."/>
            <person name="Verjovski-Almeida S."/>
            <person name="Werner D."/>
            <person name="White O."/>
            <person name="Wyder S."/>
            <person name="Zeng Q."/>
            <person name="Zhao Q."/>
            <person name="Zhao Y."/>
            <person name="Hill C.A."/>
            <person name="Raikhel A.S."/>
            <person name="Soares M.B."/>
            <person name="Knudson D.L."/>
            <person name="Lee N.H."/>
            <person name="Galagan J."/>
            <person name="Salzberg S.L."/>
            <person name="Paulsen I.T."/>
            <person name="Dimopoulos G."/>
            <person name="Collins F.H."/>
            <person name="Birren B."/>
            <person name="Fraser-Liggett C.M."/>
            <person name="Severson D.W."/>
        </authorList>
    </citation>
    <scope>NUCLEOTIDE SEQUENCE [LARGE SCALE GENOMIC DNA]</scope>
    <source>
        <strain evidence="3">Liverpool</strain>
    </source>
</reference>
<dbReference type="SUPFAM" id="SSF57716">
    <property type="entry name" value="Glucocorticoid receptor-like (DNA-binding domain)"/>
    <property type="match status" value="1"/>
</dbReference>
<feature type="binding site" evidence="1">
    <location>
        <position position="11"/>
    </location>
    <ligand>
        <name>Zn(2+)</name>
        <dbReference type="ChEBI" id="CHEBI:29105"/>
    </ligand>
</feature>
<evidence type="ECO:0000313" key="3">
    <source>
        <dbReference type="EMBL" id="EAT35977.1"/>
    </source>
</evidence>
<dbReference type="PaxDb" id="7159-AAEL011896-PA"/>
<dbReference type="AlphaFoldDB" id="Q16NQ6"/>
<evidence type="ECO:0000313" key="4">
    <source>
        <dbReference type="Proteomes" id="UP000682892"/>
    </source>
</evidence>
<dbReference type="eggNOG" id="ENOG502SGZ4">
    <property type="taxonomic scope" value="Eukaryota"/>
</dbReference>
<accession>Q16NQ6</accession>
<dbReference type="Pfam" id="PF07776">
    <property type="entry name" value="zf-AD"/>
    <property type="match status" value="1"/>
</dbReference>
<dbReference type="PhylomeDB" id="Q16NQ6"/>
<dbReference type="InterPro" id="IPR012934">
    <property type="entry name" value="Znf_AD"/>
</dbReference>
<feature type="binding site" evidence="1">
    <location>
        <position position="54"/>
    </location>
    <ligand>
        <name>Zn(2+)</name>
        <dbReference type="ChEBI" id="CHEBI:29105"/>
    </ligand>
</feature>
<dbReference type="Gene3D" id="3.40.1800.20">
    <property type="match status" value="1"/>
</dbReference>
<keyword evidence="1" id="KW-0863">Zinc-finger</keyword>
<keyword evidence="1" id="KW-0862">Zinc</keyword>
<proteinExistence type="predicted"/>
<dbReference type="GO" id="GO:0008270">
    <property type="term" value="F:zinc ion binding"/>
    <property type="evidence" value="ECO:0007669"/>
    <property type="project" value="UniProtKB-UniRule"/>
</dbReference>
<reference evidence="3" key="3">
    <citation type="submission" date="2012-09" db="EMBL/GenBank/DDBJ databases">
        <authorList>
            <consortium name="VectorBase"/>
        </authorList>
    </citation>
    <scope>NUCLEOTIDE SEQUENCE</scope>
    <source>
        <strain evidence="3">Liverpool</strain>
    </source>
</reference>